<organism evidence="1">
    <name type="scientific">freshwater metagenome</name>
    <dbReference type="NCBI Taxonomy" id="449393"/>
    <lineage>
        <taxon>unclassified sequences</taxon>
        <taxon>metagenomes</taxon>
        <taxon>ecological metagenomes</taxon>
    </lineage>
</organism>
<name>A0A6J6Z513_9ZZZZ</name>
<gene>
    <name evidence="1" type="ORF">UFOPK3162_00227</name>
</gene>
<dbReference type="AlphaFoldDB" id="A0A6J6Z513"/>
<reference evidence="1" key="1">
    <citation type="submission" date="2020-05" db="EMBL/GenBank/DDBJ databases">
        <authorList>
            <person name="Chiriac C."/>
            <person name="Salcher M."/>
            <person name="Ghai R."/>
            <person name="Kavagutti S V."/>
        </authorList>
    </citation>
    <scope>NUCLEOTIDE SEQUENCE</scope>
</reference>
<dbReference type="EMBL" id="CAFABB010000023">
    <property type="protein sequence ID" value="CAB4816549.1"/>
    <property type="molecule type" value="Genomic_DNA"/>
</dbReference>
<protein>
    <submittedName>
        <fullName evidence="1">Unannotated protein</fullName>
    </submittedName>
</protein>
<proteinExistence type="predicted"/>
<sequence length="85" mass="8956">MKLAITLRSSPRTDANSVATTNRSTFSSIVTSTTWYSTLGLTATAVLETNVHGVVVQTNKLAFSSANLPEVAGNLTYTDGSFIVS</sequence>
<evidence type="ECO:0000313" key="1">
    <source>
        <dbReference type="EMBL" id="CAB4816549.1"/>
    </source>
</evidence>
<accession>A0A6J6Z513</accession>